<dbReference type="SMART" id="SM00950">
    <property type="entry name" value="Piwi"/>
    <property type="match status" value="1"/>
</dbReference>
<dbReference type="EMBL" id="REGN01001937">
    <property type="protein sequence ID" value="RNA31494.1"/>
    <property type="molecule type" value="Genomic_DNA"/>
</dbReference>
<comment type="caution">
    <text evidence="2">The sequence shown here is derived from an EMBL/GenBank/DDBJ whole genome shotgun (WGS) entry which is preliminary data.</text>
</comment>
<dbReference type="Gene3D" id="2.170.260.10">
    <property type="entry name" value="paz domain"/>
    <property type="match status" value="1"/>
</dbReference>
<keyword evidence="3" id="KW-1185">Reference proteome</keyword>
<dbReference type="Gene3D" id="3.30.420.10">
    <property type="entry name" value="Ribonuclease H-like superfamily/Ribonuclease H"/>
    <property type="match status" value="1"/>
</dbReference>
<evidence type="ECO:0000313" key="3">
    <source>
        <dbReference type="Proteomes" id="UP000276133"/>
    </source>
</evidence>
<evidence type="ECO:0000259" key="1">
    <source>
        <dbReference type="PROSITE" id="PS50822"/>
    </source>
</evidence>
<dbReference type="OrthoDB" id="445936at2759"/>
<feature type="domain" description="Piwi" evidence="1">
    <location>
        <begin position="207"/>
        <end position="499"/>
    </location>
</feature>
<dbReference type="AlphaFoldDB" id="A0A3M7S6P1"/>
<dbReference type="SUPFAM" id="SSF53098">
    <property type="entry name" value="Ribonuclease H-like"/>
    <property type="match status" value="1"/>
</dbReference>
<dbReference type="CDD" id="cd04658">
    <property type="entry name" value="Piwi_piwi-like_Euk"/>
    <property type="match status" value="1"/>
</dbReference>
<name>A0A3M7S6P1_BRAPC</name>
<accession>A0A3M7S6P1</accession>
<feature type="non-terminal residue" evidence="2">
    <location>
        <position position="1"/>
    </location>
</feature>
<dbReference type="InterPro" id="IPR036397">
    <property type="entry name" value="RNaseH_sf"/>
</dbReference>
<dbReference type="InterPro" id="IPR036085">
    <property type="entry name" value="PAZ_dom_sf"/>
</dbReference>
<organism evidence="2 3">
    <name type="scientific">Brachionus plicatilis</name>
    <name type="common">Marine rotifer</name>
    <name type="synonym">Brachionus muelleri</name>
    <dbReference type="NCBI Taxonomy" id="10195"/>
    <lineage>
        <taxon>Eukaryota</taxon>
        <taxon>Metazoa</taxon>
        <taxon>Spiralia</taxon>
        <taxon>Gnathifera</taxon>
        <taxon>Rotifera</taxon>
        <taxon>Eurotatoria</taxon>
        <taxon>Monogononta</taxon>
        <taxon>Pseudotrocha</taxon>
        <taxon>Ploima</taxon>
        <taxon>Brachionidae</taxon>
        <taxon>Brachionus</taxon>
    </lineage>
</organism>
<reference evidence="2 3" key="1">
    <citation type="journal article" date="2018" name="Sci. Rep.">
        <title>Genomic signatures of local adaptation to the degree of environmental predictability in rotifers.</title>
        <authorList>
            <person name="Franch-Gras L."/>
            <person name="Hahn C."/>
            <person name="Garcia-Roger E.M."/>
            <person name="Carmona M.J."/>
            <person name="Serra M."/>
            <person name="Gomez A."/>
        </authorList>
    </citation>
    <scope>NUCLEOTIDE SEQUENCE [LARGE SCALE GENOMIC DNA]</scope>
    <source>
        <strain evidence="2">HYR1</strain>
    </source>
</reference>
<dbReference type="STRING" id="10195.A0A3M7S6P1"/>
<dbReference type="FunFam" id="3.30.420.10:FF:000014">
    <property type="entry name" value="Piwi-like RNA-mediated gene silencing 1"/>
    <property type="match status" value="1"/>
</dbReference>
<sequence length="513" mass="59113">NYQLDIKDPAQPLLSILPSAKDKRRGVTRPILLVPELCILTGVDDKMRMDFNFKKAVETFSKVGPNDRCKRLSEFVQRFRVDEKVKGELERWQMDFESKPVEINGRILQFETLLFGREILKKLNERADWTNDLKGCPLLKTVKLKNWIIIFPQSKRNTATQFLNTFRSVSKPMEFFADAPQEISIPRDNAESLVNALKSHVNQSTQMAVVLLTSKRKDIYDAVKRICCLESPVPSQVVTTKILEDDRKHKSIVTKVAIQMNAKLGGEIWAVNIPLTDTMICGIDTYHDSSKKNRSVCAFVATYNQNKSRFFSRAMIQETHQELAYNLTLTVKSACEHFYRANQTFPKRIVIYRDGVSDGQLQLVMESEIPQIQKAFSLIDPKYNPLLSFIVVKKRVNARFFASTGRGLDNPPCGTVIDTVVTRQEWFDFYLIPQCVTQGTVNPTHFNVVYDKLNLAPELYQKMTYKMCHMYYNWPGTIRVPATCQYAHKLAYLVGQSLHKEHHNLLCDKLFYL</sequence>
<gene>
    <name evidence="2" type="ORF">BpHYR1_011655</name>
</gene>
<dbReference type="PROSITE" id="PS50822">
    <property type="entry name" value="PIWI"/>
    <property type="match status" value="1"/>
</dbReference>
<dbReference type="Proteomes" id="UP000276133">
    <property type="component" value="Unassembled WGS sequence"/>
</dbReference>
<protein>
    <submittedName>
        <fullName evidence="2">Piwi 1</fullName>
    </submittedName>
</protein>
<dbReference type="InterPro" id="IPR003165">
    <property type="entry name" value="Piwi"/>
</dbReference>
<dbReference type="PANTHER" id="PTHR22891">
    <property type="entry name" value="EUKARYOTIC TRANSLATION INITIATION FACTOR 2C"/>
    <property type="match status" value="1"/>
</dbReference>
<dbReference type="SUPFAM" id="SSF101690">
    <property type="entry name" value="PAZ domain"/>
    <property type="match status" value="1"/>
</dbReference>
<dbReference type="GO" id="GO:0003676">
    <property type="term" value="F:nucleic acid binding"/>
    <property type="evidence" value="ECO:0007669"/>
    <property type="project" value="InterPro"/>
</dbReference>
<dbReference type="Gene3D" id="3.40.50.2300">
    <property type="match status" value="1"/>
</dbReference>
<dbReference type="Pfam" id="PF02171">
    <property type="entry name" value="Piwi"/>
    <property type="match status" value="1"/>
</dbReference>
<evidence type="ECO:0000313" key="2">
    <source>
        <dbReference type="EMBL" id="RNA31494.1"/>
    </source>
</evidence>
<proteinExistence type="predicted"/>
<dbReference type="InterPro" id="IPR012337">
    <property type="entry name" value="RNaseH-like_sf"/>
</dbReference>